<dbReference type="Proteomes" id="UP000828048">
    <property type="component" value="Chromosome 12"/>
</dbReference>
<sequence>MRFCKFLSLSIFRLISLHFITPSTLAANFNIINNCPYTLWAAAKPGGGLRLDQGQTWTINFQPAVGDTGRIWARTSCRFDGTGRGKCQTSDCGGVLECEVDGQPPNTLAEFGQNNSSNMDLIDISLIDGFNVPMEFSSTSSGCTRVIGCTADINGLCPHQLRAPGGCHNPCTVFNTSEYCCNTGNCGPTNYSRFFKDRCPDAYSYTFDDPSSSFQCPSGTNYSVVFCPPARIMKLLLVCDDEDL</sequence>
<dbReference type="EMBL" id="CM037162">
    <property type="protein sequence ID" value="KAH7862868.1"/>
    <property type="molecule type" value="Genomic_DNA"/>
</dbReference>
<proteinExistence type="predicted"/>
<name>A0ACB7ZAA7_9ERIC</name>
<reference evidence="1 2" key="1">
    <citation type="journal article" date="2021" name="Hortic Res">
        <title>High-quality reference genome and annotation aids understanding of berry development for evergreen blueberry (Vaccinium darrowii).</title>
        <authorList>
            <person name="Yu J."/>
            <person name="Hulse-Kemp A.M."/>
            <person name="Babiker E."/>
            <person name="Staton M."/>
        </authorList>
    </citation>
    <scope>NUCLEOTIDE SEQUENCE [LARGE SCALE GENOMIC DNA]</scope>
    <source>
        <strain evidence="2">cv. NJ 8807/NJ 8810</strain>
        <tissue evidence="1">Young leaf</tissue>
    </source>
</reference>
<protein>
    <submittedName>
        <fullName evidence="1">Uncharacterized protein</fullName>
    </submittedName>
</protein>
<accession>A0ACB7ZAA7</accession>
<gene>
    <name evidence="1" type="ORF">Vadar_010485</name>
</gene>
<organism evidence="1 2">
    <name type="scientific">Vaccinium darrowii</name>
    <dbReference type="NCBI Taxonomy" id="229202"/>
    <lineage>
        <taxon>Eukaryota</taxon>
        <taxon>Viridiplantae</taxon>
        <taxon>Streptophyta</taxon>
        <taxon>Embryophyta</taxon>
        <taxon>Tracheophyta</taxon>
        <taxon>Spermatophyta</taxon>
        <taxon>Magnoliopsida</taxon>
        <taxon>eudicotyledons</taxon>
        <taxon>Gunneridae</taxon>
        <taxon>Pentapetalae</taxon>
        <taxon>asterids</taxon>
        <taxon>Ericales</taxon>
        <taxon>Ericaceae</taxon>
        <taxon>Vaccinioideae</taxon>
        <taxon>Vaccinieae</taxon>
        <taxon>Vaccinium</taxon>
    </lineage>
</organism>
<evidence type="ECO:0000313" key="1">
    <source>
        <dbReference type="EMBL" id="KAH7862868.1"/>
    </source>
</evidence>
<comment type="caution">
    <text evidence="1">The sequence shown here is derived from an EMBL/GenBank/DDBJ whole genome shotgun (WGS) entry which is preliminary data.</text>
</comment>
<evidence type="ECO:0000313" key="2">
    <source>
        <dbReference type="Proteomes" id="UP000828048"/>
    </source>
</evidence>
<keyword evidence="2" id="KW-1185">Reference proteome</keyword>